<keyword evidence="1" id="KW-0547">Nucleotide-binding</keyword>
<keyword evidence="2" id="KW-1185">Reference proteome</keyword>
<dbReference type="EMBL" id="JADEWN010000052">
    <property type="protein sequence ID" value="MBE9192339.1"/>
    <property type="molecule type" value="Genomic_DNA"/>
</dbReference>
<reference evidence="1 2" key="1">
    <citation type="submission" date="2020-10" db="EMBL/GenBank/DDBJ databases">
        <authorList>
            <person name="Castelo-Branco R."/>
            <person name="Eusebio N."/>
            <person name="Adriana R."/>
            <person name="Vieira A."/>
            <person name="Brugerolle De Fraissinette N."/>
            <person name="Rezende De Castro R."/>
            <person name="Schneider M.P."/>
            <person name="Vasconcelos V."/>
            <person name="Leao P.N."/>
        </authorList>
    </citation>
    <scope>NUCLEOTIDE SEQUENCE [LARGE SCALE GENOMIC DNA]</scope>
    <source>
        <strain evidence="1 2">LEGE 06123</strain>
    </source>
</reference>
<sequence length="191" mass="21880">MSQIIGDFITCLPLNQEYLIFGFSLSYTSLQQRWRNNGISADFLANYLTTFFPDNDDGSIIAQKQTELKRAVSYIANELLENSMKFSYENSAPISIQLHLHSDRIIFVISNSISYQQFEFFQSYINILLTSDLDDLYIRQIEKSIDKEPSCSGLGLLTILNDHTTKLGWKFEEGQDNSHQVTVTTIVQLIV</sequence>
<dbReference type="InterPro" id="IPR058084">
    <property type="entry name" value="Slr1658-like"/>
</dbReference>
<dbReference type="RefSeq" id="WP_193933770.1">
    <property type="nucleotide sequence ID" value="NZ_CAWPMZ010000088.1"/>
</dbReference>
<dbReference type="GO" id="GO:0005524">
    <property type="term" value="F:ATP binding"/>
    <property type="evidence" value="ECO:0007669"/>
    <property type="project" value="UniProtKB-KW"/>
</dbReference>
<protein>
    <submittedName>
        <fullName evidence="1">ATP-binding protein</fullName>
    </submittedName>
</protein>
<evidence type="ECO:0000313" key="1">
    <source>
        <dbReference type="EMBL" id="MBE9192339.1"/>
    </source>
</evidence>
<keyword evidence="1" id="KW-0067">ATP-binding</keyword>
<comment type="caution">
    <text evidence="1">The sequence shown here is derived from an EMBL/GenBank/DDBJ whole genome shotgun (WGS) entry which is preliminary data.</text>
</comment>
<proteinExistence type="predicted"/>
<organism evidence="1 2">
    <name type="scientific">Gloeocapsopsis crepidinum LEGE 06123</name>
    <dbReference type="NCBI Taxonomy" id="588587"/>
    <lineage>
        <taxon>Bacteria</taxon>
        <taxon>Bacillati</taxon>
        <taxon>Cyanobacteriota</taxon>
        <taxon>Cyanophyceae</taxon>
        <taxon>Oscillatoriophycideae</taxon>
        <taxon>Chroococcales</taxon>
        <taxon>Chroococcaceae</taxon>
        <taxon>Gloeocapsopsis</taxon>
    </lineage>
</organism>
<name>A0ABR9UVQ3_9CHRO</name>
<accession>A0ABR9UVQ3</accession>
<gene>
    <name evidence="1" type="ORF">IQ230_18690</name>
</gene>
<evidence type="ECO:0000313" key="2">
    <source>
        <dbReference type="Proteomes" id="UP000651156"/>
    </source>
</evidence>
<dbReference type="Proteomes" id="UP000651156">
    <property type="component" value="Unassembled WGS sequence"/>
</dbReference>
<dbReference type="NCBIfam" id="NF047703">
    <property type="entry name" value="slr1658_superfam"/>
    <property type="match status" value="1"/>
</dbReference>